<feature type="domain" description="Nephrocystin 3-like N-terminal" evidence="3">
    <location>
        <begin position="76"/>
        <end position="119"/>
    </location>
</feature>
<evidence type="ECO:0000313" key="4">
    <source>
        <dbReference type="EMBL" id="KAF9893432.1"/>
    </source>
</evidence>
<evidence type="ECO:0000256" key="1">
    <source>
        <dbReference type="ARBA" id="ARBA00022737"/>
    </source>
</evidence>
<evidence type="ECO:0000259" key="2">
    <source>
        <dbReference type="Pfam" id="PF22939"/>
    </source>
</evidence>
<dbReference type="PANTHER" id="PTHR10039">
    <property type="entry name" value="AMELOGENIN"/>
    <property type="match status" value="1"/>
</dbReference>
<evidence type="ECO:0000313" key="5">
    <source>
        <dbReference type="Proteomes" id="UP001194746"/>
    </source>
</evidence>
<dbReference type="PANTHER" id="PTHR10039:SF14">
    <property type="entry name" value="NACHT DOMAIN-CONTAINING PROTEIN"/>
    <property type="match status" value="1"/>
</dbReference>
<reference evidence="4" key="1">
    <citation type="journal article" date="2019" name="Beilstein J. Org. Chem.">
        <title>Nanangenines: drimane sesquiterpenoids as the dominant metabolite cohort of a novel Australian fungus, Aspergillus nanangensis.</title>
        <authorList>
            <person name="Lacey H.J."/>
            <person name="Gilchrist C.L.M."/>
            <person name="Crombie A."/>
            <person name="Kalaitzis J.A."/>
            <person name="Vuong D."/>
            <person name="Rutledge P.J."/>
            <person name="Turner P."/>
            <person name="Pitt J.I."/>
            <person name="Lacey E."/>
            <person name="Chooi Y.H."/>
            <person name="Piggott A.M."/>
        </authorList>
    </citation>
    <scope>NUCLEOTIDE SEQUENCE</scope>
    <source>
        <strain evidence="4">MST-FP2251</strain>
    </source>
</reference>
<evidence type="ECO:0000259" key="3">
    <source>
        <dbReference type="Pfam" id="PF24883"/>
    </source>
</evidence>
<dbReference type="Pfam" id="PF24883">
    <property type="entry name" value="NPHP3_N"/>
    <property type="match status" value="1"/>
</dbReference>
<reference evidence="4" key="2">
    <citation type="submission" date="2020-02" db="EMBL/GenBank/DDBJ databases">
        <authorList>
            <person name="Gilchrist C.L.M."/>
            <person name="Chooi Y.-H."/>
        </authorList>
    </citation>
    <scope>NUCLEOTIDE SEQUENCE</scope>
    <source>
        <strain evidence="4">MST-FP2251</strain>
    </source>
</reference>
<dbReference type="InterPro" id="IPR036770">
    <property type="entry name" value="Ankyrin_rpt-contain_sf"/>
</dbReference>
<dbReference type="Gene3D" id="1.25.40.20">
    <property type="entry name" value="Ankyrin repeat-containing domain"/>
    <property type="match status" value="1"/>
</dbReference>
<proteinExistence type="predicted"/>
<organism evidence="4 5">
    <name type="scientific">Aspergillus nanangensis</name>
    <dbReference type="NCBI Taxonomy" id="2582783"/>
    <lineage>
        <taxon>Eukaryota</taxon>
        <taxon>Fungi</taxon>
        <taxon>Dikarya</taxon>
        <taxon>Ascomycota</taxon>
        <taxon>Pezizomycotina</taxon>
        <taxon>Eurotiomycetes</taxon>
        <taxon>Eurotiomycetidae</taxon>
        <taxon>Eurotiales</taxon>
        <taxon>Aspergillaceae</taxon>
        <taxon>Aspergillus</taxon>
        <taxon>Aspergillus subgen. Circumdati</taxon>
    </lineage>
</organism>
<accession>A0AAD4CXB4</accession>
<keyword evidence="5" id="KW-1185">Reference proteome</keyword>
<dbReference type="InterPro" id="IPR056884">
    <property type="entry name" value="NPHP3-like_N"/>
</dbReference>
<protein>
    <submittedName>
        <fullName evidence="4">Nuclear factor NF-kappa-B p100 subunit</fullName>
    </submittedName>
</protein>
<dbReference type="Proteomes" id="UP001194746">
    <property type="component" value="Unassembled WGS sequence"/>
</dbReference>
<feature type="domain" description="GPI inositol-deacylase winged helix" evidence="2">
    <location>
        <begin position="258"/>
        <end position="345"/>
    </location>
</feature>
<comment type="caution">
    <text evidence="4">The sequence shown here is derived from an EMBL/GenBank/DDBJ whole genome shotgun (WGS) entry which is preliminary data.</text>
</comment>
<gene>
    <name evidence="4" type="primary">NFKB2</name>
    <name evidence="4" type="ORF">FE257_010744</name>
</gene>
<keyword evidence="1" id="KW-0677">Repeat</keyword>
<sequence length="537" mass="60837">MAGHAPEVLTGAKDFRTISDNRGVIVGDASGNAQLIGSQTNYIAQHSGVKANIQISLFKTSTYESFKNFNPKRVPDTCEWFLEHEKFEEWKASDGADIFWLFADPGCGKSVLARALVDEKNFYEGALGDHGPGSKLKFLITSRPYKDIERPIRSLASRIPIIQLNAEDETKNIRDEISIVVVKELEEIAVELELPEDVRSSLQQRLSEIPNRTYLWLRMILSEIRSAPGRSPKKLLRVIDNLPETVEQAYEKILERCTEKDARLALEIIVAAKRPLTVAEIDVALEIGSALRSSDVVLSSYKDLDLEGDKRKEWLRMACGLFVSIVDSQVYLIHQTAREFLIQQGGGQSPSDRRWRQSVNYQEAQRILSKICISHLLFPDFDYRRYRDNREYSAGHWMVHFQEAHMDEDRVWISKAAELCNNSDRFLSMCVHTRNYLEMLELFDPPRSSTTRSALHWSLIFRLLDVTKFIVHSGVNRDLKVGPYGNALETAVTSGHEESVEILLLIGANMNISGGSGWNTLETACAQGHISILNRLL</sequence>
<dbReference type="AlphaFoldDB" id="A0AAD4CXB4"/>
<dbReference type="EMBL" id="VCAU01000007">
    <property type="protein sequence ID" value="KAF9893432.1"/>
    <property type="molecule type" value="Genomic_DNA"/>
</dbReference>
<dbReference type="Pfam" id="PF22939">
    <property type="entry name" value="WHD_GPIID"/>
    <property type="match status" value="1"/>
</dbReference>
<name>A0AAD4CXB4_ASPNN</name>
<dbReference type="InterPro" id="IPR054471">
    <property type="entry name" value="GPIID_WHD"/>
</dbReference>
<dbReference type="SUPFAM" id="SSF48403">
    <property type="entry name" value="Ankyrin repeat"/>
    <property type="match status" value="1"/>
</dbReference>